<protein>
    <submittedName>
        <fullName evidence="1">GLPGLI family protein</fullName>
    </submittedName>
</protein>
<evidence type="ECO:0000313" key="2">
    <source>
        <dbReference type="Proteomes" id="UP000431264"/>
    </source>
</evidence>
<dbReference type="InterPro" id="IPR005901">
    <property type="entry name" value="GLPGLI"/>
</dbReference>
<name>A0A6I4IGS5_9FLAO</name>
<reference evidence="2" key="1">
    <citation type="submission" date="2019-05" db="EMBL/GenBank/DDBJ databases">
        <title>Flavobacterium profundi sp. nov., isolated from a deep-sea seamount.</title>
        <authorList>
            <person name="Zhang D.-C."/>
        </authorList>
    </citation>
    <scope>NUCLEOTIDE SEQUENCE [LARGE SCALE GENOMIC DNA]</scope>
    <source>
        <strain evidence="2">TP390</strain>
    </source>
</reference>
<dbReference type="RefSeq" id="WP_140997166.1">
    <property type="nucleotide sequence ID" value="NZ_VDCZ01000003.1"/>
</dbReference>
<dbReference type="AlphaFoldDB" id="A0A6I4IGS5"/>
<comment type="caution">
    <text evidence="1">The sequence shown here is derived from an EMBL/GenBank/DDBJ whole genome shotgun (WGS) entry which is preliminary data.</text>
</comment>
<organism evidence="1 2">
    <name type="scientific">Flavobacterium profundi</name>
    <dbReference type="NCBI Taxonomy" id="1774945"/>
    <lineage>
        <taxon>Bacteria</taxon>
        <taxon>Pseudomonadati</taxon>
        <taxon>Bacteroidota</taxon>
        <taxon>Flavobacteriia</taxon>
        <taxon>Flavobacteriales</taxon>
        <taxon>Flavobacteriaceae</taxon>
        <taxon>Flavobacterium</taxon>
    </lineage>
</organism>
<dbReference type="OrthoDB" id="1429333at2"/>
<keyword evidence="2" id="KW-1185">Reference proteome</keyword>
<dbReference type="EMBL" id="WQLW01000003">
    <property type="protein sequence ID" value="MVO08774.1"/>
    <property type="molecule type" value="Genomic_DNA"/>
</dbReference>
<proteinExistence type="predicted"/>
<accession>A0A6I4IGS5</accession>
<dbReference type="NCBIfam" id="TIGR01200">
    <property type="entry name" value="GLPGLI"/>
    <property type="match status" value="1"/>
</dbReference>
<dbReference type="Pfam" id="PF09697">
    <property type="entry name" value="Porph_ging"/>
    <property type="match status" value="1"/>
</dbReference>
<gene>
    <name evidence="1" type="ORF">GOQ30_06310</name>
</gene>
<dbReference type="Proteomes" id="UP000431264">
    <property type="component" value="Unassembled WGS sequence"/>
</dbReference>
<sequence>MKKIIFLILFTFHLYGQINSAKVKYNLIIGQDEKISQDERMGALFEKAQNGSKKISFSLVFNKKASLFSVNEMIEDEDTSLAKIFSGANSTFYTEVGTEKKIKQTEGAFGKFIINYTHRTDWKLENESKLINSYLCYKATSELIVTNSKGTFKFPVTAWYCPSIPFSYGPNGYDGLPGLILELHERFTVYGVEKIDLSTNEIVIEKPTKGKNVTQEEFNEIVKKPPTF</sequence>
<evidence type="ECO:0000313" key="1">
    <source>
        <dbReference type="EMBL" id="MVO08774.1"/>
    </source>
</evidence>